<evidence type="ECO:0000313" key="1">
    <source>
        <dbReference type="EMBL" id="DAE32376.1"/>
    </source>
</evidence>
<proteinExistence type="predicted"/>
<dbReference type="EMBL" id="BK059120">
    <property type="protein sequence ID" value="DAE32376.1"/>
    <property type="molecule type" value="Genomic_DNA"/>
</dbReference>
<accession>A0A8S5RLX1</accession>
<sequence length="155" mass="18441">MIYKLELGDWSEDGHKISESFLFDCNYDIHKIRQAYKDSCKKLGVAFNYNEDYTGLGLGYRSERLIWTEYQESEMSETAFEILNNSGCFKEVDFYKEDGVYYIEERKDCAKLIMNFIALSMPEDFRYKLVQEPKVESINSWNDELRQHFGYGLFD</sequence>
<protein>
    <submittedName>
        <fullName evidence="1">Uncharacterized protein</fullName>
    </submittedName>
</protein>
<organism evidence="1">
    <name type="scientific">virus sp. ctviY17</name>
    <dbReference type="NCBI Taxonomy" id="2825828"/>
    <lineage>
        <taxon>Viruses</taxon>
    </lineage>
</organism>
<name>A0A8S5RLX1_9VIRU</name>
<reference evidence="1" key="1">
    <citation type="journal article" date="2021" name="Proc. Natl. Acad. Sci. U.S.A.">
        <title>A Catalog of Tens of Thousands of Viruses from Human Metagenomes Reveals Hidden Associations with Chronic Diseases.</title>
        <authorList>
            <person name="Tisza M.J."/>
            <person name="Buck C.B."/>
        </authorList>
    </citation>
    <scope>NUCLEOTIDE SEQUENCE</scope>
    <source>
        <strain evidence="1">CtviY17</strain>
    </source>
</reference>